<dbReference type="SUPFAM" id="SSF57625">
    <property type="entry name" value="Invertebrate chitin-binding proteins"/>
    <property type="match status" value="3"/>
</dbReference>
<dbReference type="Proteomes" id="UP000828390">
    <property type="component" value="Unassembled WGS sequence"/>
</dbReference>
<evidence type="ECO:0000256" key="1">
    <source>
        <dbReference type="SAM" id="SignalP"/>
    </source>
</evidence>
<dbReference type="PROSITE" id="PS50940">
    <property type="entry name" value="CHIT_BIND_II"/>
    <property type="match status" value="3"/>
</dbReference>
<dbReference type="EMBL" id="JAIWYP010000005">
    <property type="protein sequence ID" value="KAH3819915.1"/>
    <property type="molecule type" value="Genomic_DNA"/>
</dbReference>
<dbReference type="Gene3D" id="2.170.140.10">
    <property type="entry name" value="Chitin binding domain"/>
    <property type="match status" value="2"/>
</dbReference>
<name>A0A9D4GR42_DREPO</name>
<dbReference type="AlphaFoldDB" id="A0A9D4GR42"/>
<feature type="domain" description="Chitin-binding type-2" evidence="2">
    <location>
        <begin position="101"/>
        <end position="164"/>
    </location>
</feature>
<feature type="domain" description="Chitin-binding type-2" evidence="2">
    <location>
        <begin position="259"/>
        <end position="316"/>
    </location>
</feature>
<sequence length="323" mass="35579">MLYIAVLLIVAGIISAAPIADPQCNTSGYQIIPKADCKGYYLCVFGRPVEMPPCPARSKFSASVNVCVPEGSVFDDCKMEGGLPVTDGLPIIPDAGPLSIEERCNMFGGIIVHPTECQAYYNCSVRYQTVPRLLEQHLVECPYPELFNAETKQCEHFENVKCGSRREFKDACDYRRNGCPSAHCIPCNVRFGNCEGKPNGLAPHGAKLWSPYYVVCYKERAVEHNTCKADDSGRTQLFHPDMNQCVPLDMIPRDHGGMMPECETKLDGLYPDVSGRCDRYVNCKGGKYAGTVKCTVGEVFDFTRAACLPEHEACGPCGKLENC</sequence>
<feature type="signal peptide" evidence="1">
    <location>
        <begin position="1"/>
        <end position="16"/>
    </location>
</feature>
<dbReference type="GO" id="GO:0008061">
    <property type="term" value="F:chitin binding"/>
    <property type="evidence" value="ECO:0007669"/>
    <property type="project" value="InterPro"/>
</dbReference>
<protein>
    <recommendedName>
        <fullName evidence="2">Chitin-binding type-2 domain-containing protein</fullName>
    </recommendedName>
</protein>
<dbReference type="InterPro" id="IPR036508">
    <property type="entry name" value="Chitin-bd_dom_sf"/>
</dbReference>
<accession>A0A9D4GR42</accession>
<evidence type="ECO:0000313" key="3">
    <source>
        <dbReference type="EMBL" id="KAH3819915.1"/>
    </source>
</evidence>
<keyword evidence="4" id="KW-1185">Reference proteome</keyword>
<dbReference type="GO" id="GO:0005576">
    <property type="term" value="C:extracellular region"/>
    <property type="evidence" value="ECO:0007669"/>
    <property type="project" value="InterPro"/>
</dbReference>
<reference evidence="3" key="2">
    <citation type="submission" date="2020-11" db="EMBL/GenBank/DDBJ databases">
        <authorList>
            <person name="McCartney M.A."/>
            <person name="Auch B."/>
            <person name="Kono T."/>
            <person name="Mallez S."/>
            <person name="Becker A."/>
            <person name="Gohl D.M."/>
            <person name="Silverstein K.A.T."/>
            <person name="Koren S."/>
            <person name="Bechman K.B."/>
            <person name="Herman A."/>
            <person name="Abrahante J.E."/>
            <person name="Garbe J."/>
        </authorList>
    </citation>
    <scope>NUCLEOTIDE SEQUENCE</scope>
    <source>
        <strain evidence="3">Duluth1</strain>
        <tissue evidence="3">Whole animal</tissue>
    </source>
</reference>
<dbReference type="Pfam" id="PF01607">
    <property type="entry name" value="CBM_14"/>
    <property type="match status" value="3"/>
</dbReference>
<organism evidence="3 4">
    <name type="scientific">Dreissena polymorpha</name>
    <name type="common">Zebra mussel</name>
    <name type="synonym">Mytilus polymorpha</name>
    <dbReference type="NCBI Taxonomy" id="45954"/>
    <lineage>
        <taxon>Eukaryota</taxon>
        <taxon>Metazoa</taxon>
        <taxon>Spiralia</taxon>
        <taxon>Lophotrochozoa</taxon>
        <taxon>Mollusca</taxon>
        <taxon>Bivalvia</taxon>
        <taxon>Autobranchia</taxon>
        <taxon>Heteroconchia</taxon>
        <taxon>Euheterodonta</taxon>
        <taxon>Imparidentia</taxon>
        <taxon>Neoheterodontei</taxon>
        <taxon>Myida</taxon>
        <taxon>Dreissenoidea</taxon>
        <taxon>Dreissenidae</taxon>
        <taxon>Dreissena</taxon>
    </lineage>
</organism>
<dbReference type="InterPro" id="IPR002557">
    <property type="entry name" value="Chitin-bd_dom"/>
</dbReference>
<feature type="domain" description="Chitin-binding type-2" evidence="2">
    <location>
        <begin position="21"/>
        <end position="79"/>
    </location>
</feature>
<keyword evidence="1" id="KW-0732">Signal</keyword>
<gene>
    <name evidence="3" type="ORF">DPMN_121659</name>
</gene>
<comment type="caution">
    <text evidence="3">The sequence shown here is derived from an EMBL/GenBank/DDBJ whole genome shotgun (WGS) entry which is preliminary data.</text>
</comment>
<proteinExistence type="predicted"/>
<dbReference type="SMART" id="SM00494">
    <property type="entry name" value="ChtBD2"/>
    <property type="match status" value="3"/>
</dbReference>
<evidence type="ECO:0000259" key="2">
    <source>
        <dbReference type="PROSITE" id="PS50940"/>
    </source>
</evidence>
<evidence type="ECO:0000313" key="4">
    <source>
        <dbReference type="Proteomes" id="UP000828390"/>
    </source>
</evidence>
<reference evidence="3" key="1">
    <citation type="journal article" date="2019" name="bioRxiv">
        <title>The Genome of the Zebra Mussel, Dreissena polymorpha: A Resource for Invasive Species Research.</title>
        <authorList>
            <person name="McCartney M.A."/>
            <person name="Auch B."/>
            <person name="Kono T."/>
            <person name="Mallez S."/>
            <person name="Zhang Y."/>
            <person name="Obille A."/>
            <person name="Becker A."/>
            <person name="Abrahante J.E."/>
            <person name="Garbe J."/>
            <person name="Badalamenti J.P."/>
            <person name="Herman A."/>
            <person name="Mangelson H."/>
            <person name="Liachko I."/>
            <person name="Sullivan S."/>
            <person name="Sone E.D."/>
            <person name="Koren S."/>
            <person name="Silverstein K.A.T."/>
            <person name="Beckman K.B."/>
            <person name="Gohl D.M."/>
        </authorList>
    </citation>
    <scope>NUCLEOTIDE SEQUENCE</scope>
    <source>
        <strain evidence="3">Duluth1</strain>
        <tissue evidence="3">Whole animal</tissue>
    </source>
</reference>
<feature type="chain" id="PRO_5039284774" description="Chitin-binding type-2 domain-containing protein" evidence="1">
    <location>
        <begin position="17"/>
        <end position="323"/>
    </location>
</feature>